<dbReference type="SMART" id="SM00214">
    <property type="entry name" value="VWC"/>
    <property type="match status" value="2"/>
</dbReference>
<proteinExistence type="predicted"/>
<dbReference type="AlphaFoldDB" id="A0A2P4SQV5"/>
<gene>
    <name evidence="2" type="ORF">CIB84_009760</name>
</gene>
<dbReference type="InterPro" id="IPR052624">
    <property type="entry name" value="CRIM1"/>
</dbReference>
<dbReference type="PROSITE" id="PS01208">
    <property type="entry name" value="VWFC_1"/>
    <property type="match status" value="1"/>
</dbReference>
<dbReference type="Pfam" id="PF00093">
    <property type="entry name" value="VWC"/>
    <property type="match status" value="2"/>
</dbReference>
<dbReference type="Gene3D" id="6.20.200.20">
    <property type="match status" value="1"/>
</dbReference>
<dbReference type="Gene3D" id="2.10.70.10">
    <property type="entry name" value="Complement Module, domain 1"/>
    <property type="match status" value="1"/>
</dbReference>
<dbReference type="EMBL" id="PPHD01028409">
    <property type="protein sequence ID" value="POI26490.1"/>
    <property type="molecule type" value="Genomic_DNA"/>
</dbReference>
<protein>
    <recommendedName>
        <fullName evidence="1">VWFC domain-containing protein</fullName>
    </recommendedName>
</protein>
<dbReference type="InterPro" id="IPR001007">
    <property type="entry name" value="VWF_dom"/>
</dbReference>
<dbReference type="PANTHER" id="PTHR46439">
    <property type="entry name" value="CYSTEINE-RICH MOTOR NEURON 1 PROTEIN"/>
    <property type="match status" value="1"/>
</dbReference>
<organism evidence="2 3">
    <name type="scientific">Bambusicola thoracicus</name>
    <name type="common">Chinese bamboo-partridge</name>
    <name type="synonym">Perdix thoracica</name>
    <dbReference type="NCBI Taxonomy" id="9083"/>
    <lineage>
        <taxon>Eukaryota</taxon>
        <taxon>Metazoa</taxon>
        <taxon>Chordata</taxon>
        <taxon>Craniata</taxon>
        <taxon>Vertebrata</taxon>
        <taxon>Euteleostomi</taxon>
        <taxon>Archelosauria</taxon>
        <taxon>Archosauria</taxon>
        <taxon>Dinosauria</taxon>
        <taxon>Saurischia</taxon>
        <taxon>Theropoda</taxon>
        <taxon>Coelurosauria</taxon>
        <taxon>Aves</taxon>
        <taxon>Neognathae</taxon>
        <taxon>Galloanserae</taxon>
        <taxon>Galliformes</taxon>
        <taxon>Phasianidae</taxon>
        <taxon>Perdicinae</taxon>
        <taxon>Bambusicola</taxon>
    </lineage>
</organism>
<evidence type="ECO:0000259" key="1">
    <source>
        <dbReference type="PROSITE" id="PS50184"/>
    </source>
</evidence>
<sequence length="199" mass="22675">EREKNKQKTLTFCYFLEPCYFDGRLFRDGEDWRLGRCSKCVCRDGVTQCFTASCEAVLCKQDEVLVMSPGKCCPECVPKSCSVSGKVYQGKNKVQRSGKCCEECVSSKEKCLYDGTIRYHGEMWNITRCDFCTCDEGQVTCHKAECAKVECAKVRKVFFFENVPIKSCDCFTPFFFPFKADILRQKSCPSFGAAFVHLP</sequence>
<dbReference type="SUPFAM" id="SSF57603">
    <property type="entry name" value="FnI-like domain"/>
    <property type="match status" value="2"/>
</dbReference>
<feature type="non-terminal residue" evidence="2">
    <location>
        <position position="1"/>
    </location>
</feature>
<dbReference type="PROSITE" id="PS50184">
    <property type="entry name" value="VWFC_2"/>
    <property type="match status" value="1"/>
</dbReference>
<evidence type="ECO:0000313" key="3">
    <source>
        <dbReference type="Proteomes" id="UP000237246"/>
    </source>
</evidence>
<dbReference type="Proteomes" id="UP000237246">
    <property type="component" value="Unassembled WGS sequence"/>
</dbReference>
<keyword evidence="3" id="KW-1185">Reference proteome</keyword>
<name>A0A2P4SQV5_BAMTH</name>
<reference evidence="2 3" key="1">
    <citation type="submission" date="2018-01" db="EMBL/GenBank/DDBJ databases">
        <title>Comparison of the Chinese Bamboo Partridge and Red Junglefowl genome sequences highlights the importance of demography in genome evolution.</title>
        <authorList>
            <person name="Tiley G.P."/>
            <person name="Kimball R.T."/>
            <person name="Braun E.L."/>
            <person name="Burleigh J.G."/>
        </authorList>
    </citation>
    <scope>NUCLEOTIDE SEQUENCE [LARGE SCALE GENOMIC DNA]</scope>
    <source>
        <strain evidence="2">RTK389</strain>
        <tissue evidence="2">Blood</tissue>
    </source>
</reference>
<comment type="caution">
    <text evidence="2">The sequence shown here is derived from an EMBL/GenBank/DDBJ whole genome shotgun (WGS) entry which is preliminary data.</text>
</comment>
<evidence type="ECO:0000313" key="2">
    <source>
        <dbReference type="EMBL" id="POI26490.1"/>
    </source>
</evidence>
<feature type="domain" description="VWFC" evidence="1">
    <location>
        <begin position="17"/>
        <end position="77"/>
    </location>
</feature>
<dbReference type="OrthoDB" id="9397775at2759"/>
<accession>A0A2P4SQV5</accession>